<evidence type="ECO:0000256" key="2">
    <source>
        <dbReference type="ARBA" id="ARBA00005814"/>
    </source>
</evidence>
<gene>
    <name evidence="12" type="ORF">TRITD_7Av1G279650</name>
</gene>
<dbReference type="Gene3D" id="3.40.50.300">
    <property type="entry name" value="P-loop containing nucleotide triphosphate hydrolases"/>
    <property type="match status" value="1"/>
</dbReference>
<feature type="transmembrane region" description="Helical" evidence="10">
    <location>
        <begin position="51"/>
        <end position="73"/>
    </location>
</feature>
<dbReference type="Pfam" id="PF00005">
    <property type="entry name" value="ABC_tran"/>
    <property type="match status" value="1"/>
</dbReference>
<keyword evidence="6" id="KW-0067">ATP-binding</keyword>
<evidence type="ECO:0000313" key="13">
    <source>
        <dbReference type="Proteomes" id="UP000324705"/>
    </source>
</evidence>
<dbReference type="AlphaFoldDB" id="A0A9R0ZRR5"/>
<evidence type="ECO:0000259" key="11">
    <source>
        <dbReference type="PROSITE" id="PS50893"/>
    </source>
</evidence>
<dbReference type="PROSITE" id="PS50893">
    <property type="entry name" value="ABC_TRANSPORTER_2"/>
    <property type="match status" value="1"/>
</dbReference>
<dbReference type="InterPro" id="IPR003439">
    <property type="entry name" value="ABC_transporter-like_ATP-bd"/>
</dbReference>
<evidence type="ECO:0000256" key="8">
    <source>
        <dbReference type="ARBA" id="ARBA00023136"/>
    </source>
</evidence>
<evidence type="ECO:0000313" key="12">
    <source>
        <dbReference type="EMBL" id="VAI82046.1"/>
    </source>
</evidence>
<protein>
    <recommendedName>
        <fullName evidence="11">ABC transporter domain-containing protein</fullName>
    </recommendedName>
</protein>
<dbReference type="Gramene" id="TRITD7Av1G279650.3">
    <property type="protein sequence ID" value="TRITD7Av1G279650.3"/>
    <property type="gene ID" value="TRITD7Av1G279650"/>
</dbReference>
<dbReference type="Pfam" id="PF19055">
    <property type="entry name" value="ABC2_membrane_7"/>
    <property type="match status" value="1"/>
</dbReference>
<sequence length="835" mass="92305">MIPMPLPSPKKITEKCKLLDVCRFYCRKGSTIQTKCLSKGSCKPNSTTQDITIFGAMLVVALSLVLLIIYNFSDQLLTNREKKQAKSREAAVRLAKETVQARERWRSAKDVAKKHAAGMQTSLTRTFSRKKSLSSSHESSKGHPPEEHGADHPSEESGEKNTGSPTAEVGGGGGDKKKKGGKHAHTQSQIFQYAYGQIEKEKALEQEMEQNSNNLSLSGVVAMATDEDLRQRPRIEIAFKDITLTLKGSKKKLLRSVSGKLMPGRVAAVMGPSGAGKTTLLSAIAGKATGCATTGTILINGKQEPIRAYKKIIGFVPQDDIVHGNLTVQENLWFNARCRLPVEMSQAEKVLVVERVIESLGLQPVRDSLVGTVEKRGISGGQRKRVNVGLEMVMEPSVLILDEPTSGLDSASSLLLLRALRREAMEGVNISMVVHQPSYTLYNMFDDLILLAKGGMPVYHGPVKKVEEYFKGLGIVVPDRVNPPDYYIDILEGIVKLDTNAVNVKDLPLRWMLHNGYEVPRDMLQSSSGSESSLSGEAGGHAPQAEAKKSVLGELWGNLRDILGQKKDEYDYNKSSEDLSNRRTPGKLRQYKYYLGRCGKQRLRESSIQGVDFLILGLAGICLGTLAKVSDESFGALGYTYTVIAVSLLCMIGALRSFSLEKIHYWRERAAGMSSLAYFMSKDTIDHFNTIVKPIVYLSMFYFFNNPRSSIWENYVVLVAVVYCVTGIGYTFAIFFQPGSAQLWSALLPVVLTLFSNEQKDSVFANLCYTKWALEAFVIANAQRYSGVWLITRCGSLVKMGYDIDHKITCILVLAANGIVFRCIAFFCMVIFQKH</sequence>
<evidence type="ECO:0000256" key="1">
    <source>
        <dbReference type="ARBA" id="ARBA00004141"/>
    </source>
</evidence>
<feature type="transmembrane region" description="Helical" evidence="10">
    <location>
        <begin position="639"/>
        <end position="659"/>
    </location>
</feature>
<dbReference type="GO" id="GO:0140359">
    <property type="term" value="F:ABC-type transporter activity"/>
    <property type="evidence" value="ECO:0007669"/>
    <property type="project" value="InterPro"/>
</dbReference>
<keyword evidence="8 10" id="KW-0472">Membrane</keyword>
<keyword evidence="3" id="KW-0813">Transport</keyword>
<evidence type="ECO:0000256" key="5">
    <source>
        <dbReference type="ARBA" id="ARBA00022741"/>
    </source>
</evidence>
<feature type="compositionally biased region" description="Low complexity" evidence="9">
    <location>
        <begin position="526"/>
        <end position="536"/>
    </location>
</feature>
<evidence type="ECO:0000256" key="9">
    <source>
        <dbReference type="SAM" id="MobiDB-lite"/>
    </source>
</evidence>
<comment type="subcellular location">
    <subcellularLocation>
        <location evidence="1">Membrane</location>
        <topology evidence="1">Multi-pass membrane protein</topology>
    </subcellularLocation>
</comment>
<feature type="transmembrane region" description="Helical" evidence="10">
    <location>
        <begin position="715"/>
        <end position="735"/>
    </location>
</feature>
<dbReference type="PANTHER" id="PTHR48041">
    <property type="entry name" value="ABC TRANSPORTER G FAMILY MEMBER 28"/>
    <property type="match status" value="1"/>
</dbReference>
<keyword evidence="5" id="KW-0547">Nucleotide-binding</keyword>
<evidence type="ECO:0000256" key="10">
    <source>
        <dbReference type="SAM" id="Phobius"/>
    </source>
</evidence>
<dbReference type="InterPro" id="IPR027417">
    <property type="entry name" value="P-loop_NTPase"/>
</dbReference>
<proteinExistence type="inferred from homology"/>
<dbReference type="PROSITE" id="PS00211">
    <property type="entry name" value="ABC_TRANSPORTER_1"/>
    <property type="match status" value="1"/>
</dbReference>
<accession>A0A9R0ZRR5</accession>
<comment type="similarity">
    <text evidence="2">Belongs to the ABC transporter superfamily. ABCG family. Eye pigment precursor importer (TC 3.A.1.204) subfamily.</text>
</comment>
<dbReference type="InterPro" id="IPR043926">
    <property type="entry name" value="ABCG_dom"/>
</dbReference>
<dbReference type="FunFam" id="3.40.50.300:FF:000367">
    <property type="entry name" value="ABC transporter G family member 24"/>
    <property type="match status" value="1"/>
</dbReference>
<feature type="compositionally biased region" description="Basic and acidic residues" evidence="9">
    <location>
        <begin position="138"/>
        <end position="159"/>
    </location>
</feature>
<dbReference type="SMART" id="SM00382">
    <property type="entry name" value="AAA"/>
    <property type="match status" value="1"/>
</dbReference>
<dbReference type="InterPro" id="IPR017871">
    <property type="entry name" value="ABC_transporter-like_CS"/>
</dbReference>
<keyword evidence="13" id="KW-1185">Reference proteome</keyword>
<dbReference type="InterPro" id="IPR003593">
    <property type="entry name" value="AAA+_ATPase"/>
</dbReference>
<dbReference type="Proteomes" id="UP000324705">
    <property type="component" value="Chromosome 7A"/>
</dbReference>
<dbReference type="SUPFAM" id="SSF52540">
    <property type="entry name" value="P-loop containing nucleoside triphosphate hydrolases"/>
    <property type="match status" value="1"/>
</dbReference>
<evidence type="ECO:0000256" key="7">
    <source>
        <dbReference type="ARBA" id="ARBA00022989"/>
    </source>
</evidence>
<dbReference type="InterPro" id="IPR050352">
    <property type="entry name" value="ABCG_transporters"/>
</dbReference>
<dbReference type="PANTHER" id="PTHR48041:SF91">
    <property type="entry name" value="ABC TRANSPORTER G FAMILY MEMBER 28"/>
    <property type="match status" value="1"/>
</dbReference>
<feature type="transmembrane region" description="Helical" evidence="10">
    <location>
        <begin position="610"/>
        <end position="627"/>
    </location>
</feature>
<organism evidence="12 13">
    <name type="scientific">Triticum turgidum subsp. durum</name>
    <name type="common">Durum wheat</name>
    <name type="synonym">Triticum durum</name>
    <dbReference type="NCBI Taxonomy" id="4567"/>
    <lineage>
        <taxon>Eukaryota</taxon>
        <taxon>Viridiplantae</taxon>
        <taxon>Streptophyta</taxon>
        <taxon>Embryophyta</taxon>
        <taxon>Tracheophyta</taxon>
        <taxon>Spermatophyta</taxon>
        <taxon>Magnoliopsida</taxon>
        <taxon>Liliopsida</taxon>
        <taxon>Poales</taxon>
        <taxon>Poaceae</taxon>
        <taxon>BOP clade</taxon>
        <taxon>Pooideae</taxon>
        <taxon>Triticodae</taxon>
        <taxon>Triticeae</taxon>
        <taxon>Triticinae</taxon>
        <taxon>Triticum</taxon>
    </lineage>
</organism>
<feature type="region of interest" description="Disordered" evidence="9">
    <location>
        <begin position="524"/>
        <end position="543"/>
    </location>
</feature>
<feature type="region of interest" description="Disordered" evidence="9">
    <location>
        <begin position="97"/>
        <end position="185"/>
    </location>
</feature>
<dbReference type="GO" id="GO:0016887">
    <property type="term" value="F:ATP hydrolysis activity"/>
    <property type="evidence" value="ECO:0007669"/>
    <property type="project" value="InterPro"/>
</dbReference>
<dbReference type="GO" id="GO:0016020">
    <property type="term" value="C:membrane"/>
    <property type="evidence" value="ECO:0007669"/>
    <property type="project" value="UniProtKB-SubCell"/>
</dbReference>
<evidence type="ECO:0000256" key="4">
    <source>
        <dbReference type="ARBA" id="ARBA00022692"/>
    </source>
</evidence>
<dbReference type="GO" id="GO:0005524">
    <property type="term" value="F:ATP binding"/>
    <property type="evidence" value="ECO:0007669"/>
    <property type="project" value="UniProtKB-KW"/>
</dbReference>
<evidence type="ECO:0000256" key="6">
    <source>
        <dbReference type="ARBA" id="ARBA00022840"/>
    </source>
</evidence>
<feature type="compositionally biased region" description="Basic residues" evidence="9">
    <location>
        <begin position="176"/>
        <end position="185"/>
    </location>
</feature>
<keyword evidence="4 10" id="KW-0812">Transmembrane</keyword>
<reference evidence="12 13" key="1">
    <citation type="submission" date="2017-09" db="EMBL/GenBank/DDBJ databases">
        <authorList>
            <consortium name="International Durum Wheat Genome Sequencing Consortium (IDWGSC)"/>
            <person name="Milanesi L."/>
        </authorList>
    </citation>
    <scope>NUCLEOTIDE SEQUENCE [LARGE SCALE GENOMIC DNA]</scope>
    <source>
        <strain evidence="13">cv. Svevo</strain>
    </source>
</reference>
<name>A0A9R0ZRR5_TRITD</name>
<evidence type="ECO:0000256" key="3">
    <source>
        <dbReference type="ARBA" id="ARBA00022448"/>
    </source>
</evidence>
<keyword evidence="7 10" id="KW-1133">Transmembrane helix</keyword>
<dbReference type="CDD" id="cd03213">
    <property type="entry name" value="ABCG_EPDR"/>
    <property type="match status" value="1"/>
</dbReference>
<dbReference type="EMBL" id="LT934123">
    <property type="protein sequence ID" value="VAI82046.1"/>
    <property type="molecule type" value="Genomic_DNA"/>
</dbReference>
<feature type="transmembrane region" description="Helical" evidence="10">
    <location>
        <begin position="808"/>
        <end position="832"/>
    </location>
</feature>
<feature type="domain" description="ABC transporter" evidence="11">
    <location>
        <begin position="237"/>
        <end position="478"/>
    </location>
</feature>
<feature type="compositionally biased region" description="Basic and acidic residues" evidence="9">
    <location>
        <begin position="97"/>
        <end position="113"/>
    </location>
</feature>